<dbReference type="InterPro" id="IPR017853">
    <property type="entry name" value="GH"/>
</dbReference>
<dbReference type="SUPFAM" id="SSF51445">
    <property type="entry name" value="(Trans)glycosidases"/>
    <property type="match status" value="1"/>
</dbReference>
<evidence type="ECO:0000256" key="2">
    <source>
        <dbReference type="ARBA" id="ARBA00022801"/>
    </source>
</evidence>
<dbReference type="Proteomes" id="UP000253209">
    <property type="component" value="Unassembled WGS sequence"/>
</dbReference>
<evidence type="ECO:0000313" key="5">
    <source>
        <dbReference type="EMBL" id="RCH56264.1"/>
    </source>
</evidence>
<sequence length="436" mass="49174">MHASIFKSIKDLGAEYVRFAPWYPYPKLAVAELEPPDGNKTSWDFSLIDPIVLDYMEASKGHKSILNFPTIPQWMFITPKRVPYPADPNTVDFSYGGGNLLRDTTLKEVSDYFARIVSWYSKGGFTDEAGKYHKSGHYFKIPYWEVLNEPELEHNLTPEQYTKIYDAVVLAIRKVSPETKFIGMASCVYGDPKFYEYFLNPKNHKPGVPIDMISYHFYAGGNAIQTLTDYQSTYYDKSEHFVTSVKFIENIRKRLNPNVGVATNELGTFLTDEMRTKPIPDHYWNLSSAVFAYLFIQLNKIGIDIINESQLVGYPTQFPDVSMMNWENAKPNARYWTLKLLVDNFGPGDKLVEVNPFIMAETDYAAQGFITPKGKKVLILNKRGKPISVKVPANFKGAAISTVDEASAEGPALTGIVNGDTLEMKANAVSVITIPN</sequence>
<evidence type="ECO:0000313" key="6">
    <source>
        <dbReference type="Proteomes" id="UP000253209"/>
    </source>
</evidence>
<accession>A0A367GS37</accession>
<dbReference type="EMBL" id="QGDC01000002">
    <property type="protein sequence ID" value="RCH56264.1"/>
    <property type="molecule type" value="Genomic_DNA"/>
</dbReference>
<reference evidence="5 6" key="1">
    <citation type="submission" date="2018-05" db="EMBL/GenBank/DDBJ databases">
        <title>Mucilaginibacter hurinus sp. nov., isolated from briquette warehouse soil.</title>
        <authorList>
            <person name="Choi L."/>
        </authorList>
    </citation>
    <scope>NUCLEOTIDE SEQUENCE [LARGE SCALE GENOMIC DNA]</scope>
    <source>
        <strain evidence="5 6">ZR32</strain>
    </source>
</reference>
<evidence type="ECO:0000259" key="4">
    <source>
        <dbReference type="Pfam" id="PF01229"/>
    </source>
</evidence>
<dbReference type="AlphaFoldDB" id="A0A367GS37"/>
<dbReference type="InterPro" id="IPR049166">
    <property type="entry name" value="GH39_cat"/>
</dbReference>
<dbReference type="GO" id="GO:0004553">
    <property type="term" value="F:hydrolase activity, hydrolyzing O-glycosyl compounds"/>
    <property type="evidence" value="ECO:0007669"/>
    <property type="project" value="TreeGrafter"/>
</dbReference>
<dbReference type="OrthoDB" id="9776971at2"/>
<proteinExistence type="inferred from homology"/>
<evidence type="ECO:0000256" key="1">
    <source>
        <dbReference type="ARBA" id="ARBA00008875"/>
    </source>
</evidence>
<evidence type="ECO:0000256" key="3">
    <source>
        <dbReference type="ARBA" id="ARBA00023295"/>
    </source>
</evidence>
<feature type="domain" description="Glycosyl hydrolases family 39 N-terminal catalytic" evidence="4">
    <location>
        <begin position="144"/>
        <end position="245"/>
    </location>
</feature>
<keyword evidence="3" id="KW-0326">Glycosidase</keyword>
<dbReference type="PANTHER" id="PTHR12631:SF10">
    <property type="entry name" value="BETA-XYLOSIDASE-LIKE PROTEIN-RELATED"/>
    <property type="match status" value="1"/>
</dbReference>
<comment type="similarity">
    <text evidence="1">Belongs to the glycosyl hydrolase 39 family.</text>
</comment>
<keyword evidence="6" id="KW-1185">Reference proteome</keyword>
<organism evidence="5 6">
    <name type="scientific">Mucilaginibacter hurinus</name>
    <dbReference type="NCBI Taxonomy" id="2201324"/>
    <lineage>
        <taxon>Bacteria</taxon>
        <taxon>Pseudomonadati</taxon>
        <taxon>Bacteroidota</taxon>
        <taxon>Sphingobacteriia</taxon>
        <taxon>Sphingobacteriales</taxon>
        <taxon>Sphingobacteriaceae</taxon>
        <taxon>Mucilaginibacter</taxon>
    </lineage>
</organism>
<dbReference type="Gene3D" id="3.20.20.80">
    <property type="entry name" value="Glycosidases"/>
    <property type="match status" value="1"/>
</dbReference>
<dbReference type="InterPro" id="IPR051923">
    <property type="entry name" value="Glycosyl_Hydrolase_39"/>
</dbReference>
<name>A0A367GS37_9SPHI</name>
<comment type="caution">
    <text evidence="5">The sequence shown here is derived from an EMBL/GenBank/DDBJ whole genome shotgun (WGS) entry which is preliminary data.</text>
</comment>
<gene>
    <name evidence="5" type="ORF">DJ568_04725</name>
</gene>
<dbReference type="PANTHER" id="PTHR12631">
    <property type="entry name" value="ALPHA-L-IDURONIDASE"/>
    <property type="match status" value="1"/>
</dbReference>
<dbReference type="Pfam" id="PF01229">
    <property type="entry name" value="Glyco_hydro_39"/>
    <property type="match status" value="1"/>
</dbReference>
<protein>
    <submittedName>
        <fullName evidence="5">Glycosyl hydrolase family 39</fullName>
    </submittedName>
</protein>
<keyword evidence="2 5" id="KW-0378">Hydrolase</keyword>